<comment type="similarity">
    <text evidence="3">Belongs to the acetyltransferase family. RimJ subfamily.</text>
</comment>
<dbReference type="EC" id="2.3.1.-" evidence="5"/>
<evidence type="ECO:0000256" key="2">
    <source>
        <dbReference type="ARBA" id="ARBA00023315"/>
    </source>
</evidence>
<dbReference type="InterPro" id="IPR000182">
    <property type="entry name" value="GNAT_dom"/>
</dbReference>
<evidence type="ECO:0000256" key="3">
    <source>
        <dbReference type="ARBA" id="ARBA00038502"/>
    </source>
</evidence>
<proteinExistence type="inferred from homology"/>
<evidence type="ECO:0000313" key="5">
    <source>
        <dbReference type="EMBL" id="STZ27374.1"/>
    </source>
</evidence>
<keyword evidence="2 5" id="KW-0012">Acyltransferase</keyword>
<dbReference type="InterPro" id="IPR016181">
    <property type="entry name" value="Acyl_CoA_acyltransferase"/>
</dbReference>
<dbReference type="GO" id="GO:0016747">
    <property type="term" value="F:acyltransferase activity, transferring groups other than amino-acyl groups"/>
    <property type="evidence" value="ECO:0007669"/>
    <property type="project" value="InterPro"/>
</dbReference>
<dbReference type="SUPFAM" id="SSF55729">
    <property type="entry name" value="Acyl-CoA N-acyltransferases (Nat)"/>
    <property type="match status" value="1"/>
</dbReference>
<protein>
    <submittedName>
        <fullName evidence="5">Ribosomal N-acetyltransferase YdaF</fullName>
        <ecNumber evidence="5">2.3.1.-</ecNumber>
    </submittedName>
</protein>
<dbReference type="InterPro" id="IPR051531">
    <property type="entry name" value="N-acetyltransferase"/>
</dbReference>
<dbReference type="PANTHER" id="PTHR43792:SF8">
    <property type="entry name" value="[RIBOSOMAL PROTEIN US5]-ALANINE N-ACETYLTRANSFERASE"/>
    <property type="match status" value="1"/>
</dbReference>
<keyword evidence="6" id="KW-1185">Reference proteome</keyword>
<evidence type="ECO:0000313" key="6">
    <source>
        <dbReference type="Proteomes" id="UP000255024"/>
    </source>
</evidence>
<dbReference type="AlphaFoldDB" id="A0A378RK50"/>
<keyword evidence="1 5" id="KW-0808">Transferase</keyword>
<dbReference type="Gene3D" id="3.40.630.30">
    <property type="match status" value="1"/>
</dbReference>
<dbReference type="Proteomes" id="UP000255024">
    <property type="component" value="Unassembled WGS sequence"/>
</dbReference>
<dbReference type="RefSeq" id="WP_115090320.1">
    <property type="nucleotide sequence ID" value="NZ_CP068107.1"/>
</dbReference>
<dbReference type="Pfam" id="PF13302">
    <property type="entry name" value="Acetyltransf_3"/>
    <property type="match status" value="1"/>
</dbReference>
<accession>A0A378RK50</accession>
<feature type="domain" description="N-acetyltransferase" evidence="4">
    <location>
        <begin position="8"/>
        <end position="165"/>
    </location>
</feature>
<dbReference type="PANTHER" id="PTHR43792">
    <property type="entry name" value="GNAT FAMILY, PUTATIVE (AFU_ORTHOLOGUE AFUA_3G00765)-RELATED-RELATED"/>
    <property type="match status" value="1"/>
</dbReference>
<dbReference type="PROSITE" id="PS51186">
    <property type="entry name" value="GNAT"/>
    <property type="match status" value="1"/>
</dbReference>
<evidence type="ECO:0000256" key="1">
    <source>
        <dbReference type="ARBA" id="ARBA00022679"/>
    </source>
</evidence>
<organism evidence="5 6">
    <name type="scientific">Myroides odoratus</name>
    <name type="common">Flavobacterium odoratum</name>
    <dbReference type="NCBI Taxonomy" id="256"/>
    <lineage>
        <taxon>Bacteria</taxon>
        <taxon>Pseudomonadati</taxon>
        <taxon>Bacteroidota</taxon>
        <taxon>Flavobacteriia</taxon>
        <taxon>Flavobacteriales</taxon>
        <taxon>Flavobacteriaceae</taxon>
        <taxon>Myroides</taxon>
    </lineage>
</organism>
<sequence>MKFTTDRLILRPWEVTDAEDLFRYAKDENIGPVAGWPAHTSVEESRSIIEEVFSKPEIYAVAIKENNRAIGCIGLLIGKDSNFPISEQEGEVAYWLGVPFWGQGLIPEALETIIQHSFENLELETLWCGFFEGNEKSKKAQEKCGFQHSHIVENQYNQFMNDYRVEHISRLNRSDWQARQ</sequence>
<reference evidence="5 6" key="1">
    <citation type="submission" date="2018-06" db="EMBL/GenBank/DDBJ databases">
        <authorList>
            <consortium name="Pathogen Informatics"/>
            <person name="Doyle S."/>
        </authorList>
    </citation>
    <scope>NUCLEOTIDE SEQUENCE [LARGE SCALE GENOMIC DNA]</scope>
    <source>
        <strain evidence="5 6">NCTC11179</strain>
    </source>
</reference>
<gene>
    <name evidence="5" type="primary">ydaF_3</name>
    <name evidence="5" type="ORF">NCTC11179_00909</name>
</gene>
<evidence type="ECO:0000259" key="4">
    <source>
        <dbReference type="PROSITE" id="PS51186"/>
    </source>
</evidence>
<name>A0A378RK50_MYROD</name>
<dbReference type="EMBL" id="UGQL01000001">
    <property type="protein sequence ID" value="STZ27374.1"/>
    <property type="molecule type" value="Genomic_DNA"/>
</dbReference>